<keyword evidence="7" id="KW-1185">Reference proteome</keyword>
<dbReference type="SUPFAM" id="SSF46689">
    <property type="entry name" value="Homeodomain-like"/>
    <property type="match status" value="1"/>
</dbReference>
<accession>A0A918ARK2</accession>
<evidence type="ECO:0000256" key="2">
    <source>
        <dbReference type="ARBA" id="ARBA00023125"/>
    </source>
</evidence>
<organism evidence="6 7">
    <name type="scientific">Saccharothrix coeruleofusca</name>
    <dbReference type="NCBI Taxonomy" id="33919"/>
    <lineage>
        <taxon>Bacteria</taxon>
        <taxon>Bacillati</taxon>
        <taxon>Actinomycetota</taxon>
        <taxon>Actinomycetes</taxon>
        <taxon>Pseudonocardiales</taxon>
        <taxon>Pseudonocardiaceae</taxon>
        <taxon>Saccharothrix</taxon>
    </lineage>
</organism>
<dbReference type="PANTHER" id="PTHR47506">
    <property type="entry name" value="TRANSCRIPTIONAL REGULATORY PROTEIN"/>
    <property type="match status" value="1"/>
</dbReference>
<evidence type="ECO:0000256" key="1">
    <source>
        <dbReference type="ARBA" id="ARBA00023015"/>
    </source>
</evidence>
<dbReference type="PROSITE" id="PS50977">
    <property type="entry name" value="HTH_TETR_2"/>
    <property type="match status" value="1"/>
</dbReference>
<dbReference type="Pfam" id="PF16925">
    <property type="entry name" value="TetR_C_13"/>
    <property type="match status" value="1"/>
</dbReference>
<name>A0A918ARK2_9PSEU</name>
<dbReference type="InterPro" id="IPR036271">
    <property type="entry name" value="Tet_transcr_reg_TetR-rel_C_sf"/>
</dbReference>
<feature type="domain" description="HTH tetR-type" evidence="5">
    <location>
        <begin position="10"/>
        <end position="70"/>
    </location>
</feature>
<dbReference type="AlphaFoldDB" id="A0A918ARK2"/>
<proteinExistence type="predicted"/>
<evidence type="ECO:0000256" key="3">
    <source>
        <dbReference type="ARBA" id="ARBA00023163"/>
    </source>
</evidence>
<evidence type="ECO:0000313" key="6">
    <source>
        <dbReference type="EMBL" id="GGP73069.1"/>
    </source>
</evidence>
<feature type="DNA-binding region" description="H-T-H motif" evidence="4">
    <location>
        <begin position="33"/>
        <end position="52"/>
    </location>
</feature>
<dbReference type="Gene3D" id="1.10.357.10">
    <property type="entry name" value="Tetracycline Repressor, domain 2"/>
    <property type="match status" value="1"/>
</dbReference>
<dbReference type="Proteomes" id="UP000639606">
    <property type="component" value="Unassembled WGS sequence"/>
</dbReference>
<dbReference type="InterPro" id="IPR009057">
    <property type="entry name" value="Homeodomain-like_sf"/>
</dbReference>
<evidence type="ECO:0000259" key="5">
    <source>
        <dbReference type="PROSITE" id="PS50977"/>
    </source>
</evidence>
<dbReference type="RefSeq" id="WP_209616244.1">
    <property type="nucleotide sequence ID" value="NZ_BMRG01000013.1"/>
</dbReference>
<dbReference type="PANTHER" id="PTHR47506:SF10">
    <property type="entry name" value="TRANSCRIPTIONAL REGULATORY PROTEIN"/>
    <property type="match status" value="1"/>
</dbReference>
<keyword evidence="2 4" id="KW-0238">DNA-binding</keyword>
<sequence>MLVPMGRPKEFDPERAVAEAMEVFWTQGYGATSPQQLADRLRIGKGSLYNAFGGKRQLFDLALRHYLDLRVEGLAHWLEGTAPVKDRLREALLFLLSSDPDTLDRRGCLAINSAVELGRLDEAVATQVRGLFDRVEGVFASLVARGQREGDIRGDVDAKALASVLLNTATGLLVLSRLEPGPDRLTRVVDTTLALL</sequence>
<gene>
    <name evidence="6" type="ORF">GCM10010185_53120</name>
</gene>
<keyword evidence="3" id="KW-0804">Transcription</keyword>
<reference evidence="6" key="2">
    <citation type="submission" date="2020-09" db="EMBL/GenBank/DDBJ databases">
        <authorList>
            <person name="Sun Q."/>
            <person name="Ohkuma M."/>
        </authorList>
    </citation>
    <scope>NUCLEOTIDE SEQUENCE</scope>
    <source>
        <strain evidence="6">JCM 3313</strain>
    </source>
</reference>
<dbReference type="Pfam" id="PF00440">
    <property type="entry name" value="TetR_N"/>
    <property type="match status" value="1"/>
</dbReference>
<dbReference type="InterPro" id="IPR011075">
    <property type="entry name" value="TetR_C"/>
</dbReference>
<reference evidence="6" key="1">
    <citation type="journal article" date="2014" name="Int. J. Syst. Evol. Microbiol.">
        <title>Complete genome sequence of Corynebacterium casei LMG S-19264T (=DSM 44701T), isolated from a smear-ripened cheese.</title>
        <authorList>
            <consortium name="US DOE Joint Genome Institute (JGI-PGF)"/>
            <person name="Walter F."/>
            <person name="Albersmeier A."/>
            <person name="Kalinowski J."/>
            <person name="Ruckert C."/>
        </authorList>
    </citation>
    <scope>NUCLEOTIDE SEQUENCE</scope>
    <source>
        <strain evidence="6">JCM 3313</strain>
    </source>
</reference>
<keyword evidence="1" id="KW-0805">Transcription regulation</keyword>
<evidence type="ECO:0000313" key="7">
    <source>
        <dbReference type="Proteomes" id="UP000639606"/>
    </source>
</evidence>
<dbReference type="SUPFAM" id="SSF48498">
    <property type="entry name" value="Tetracyclin repressor-like, C-terminal domain"/>
    <property type="match status" value="1"/>
</dbReference>
<comment type="caution">
    <text evidence="6">The sequence shown here is derived from an EMBL/GenBank/DDBJ whole genome shotgun (WGS) entry which is preliminary data.</text>
</comment>
<evidence type="ECO:0000256" key="4">
    <source>
        <dbReference type="PROSITE-ProRule" id="PRU00335"/>
    </source>
</evidence>
<dbReference type="InterPro" id="IPR001647">
    <property type="entry name" value="HTH_TetR"/>
</dbReference>
<dbReference type="EMBL" id="BMRG01000013">
    <property type="protein sequence ID" value="GGP73069.1"/>
    <property type="molecule type" value="Genomic_DNA"/>
</dbReference>
<dbReference type="GO" id="GO:0003677">
    <property type="term" value="F:DNA binding"/>
    <property type="evidence" value="ECO:0007669"/>
    <property type="project" value="UniProtKB-UniRule"/>
</dbReference>
<protein>
    <submittedName>
        <fullName evidence="6">TetR family transcriptional regulator</fullName>
    </submittedName>
</protein>
<dbReference type="Gene3D" id="1.10.10.60">
    <property type="entry name" value="Homeodomain-like"/>
    <property type="match status" value="1"/>
</dbReference>